<comment type="caution">
    <text evidence="1">The sequence shown here is derived from an EMBL/GenBank/DDBJ whole genome shotgun (WGS) entry which is preliminary data.</text>
</comment>
<sequence length="94" mass="11291">MAKIEYRKCAAYGCENKIVKNRKQLYCSATCRERMKAIRRRGKRIRKNLCPQCGKEMDFPVSDHRNKVYTSYCSKCKLYYKSRYKDKFKADLRA</sequence>
<organism evidence="1 2">
    <name type="scientific">Caldifermentibacillus hisashii</name>
    <dbReference type="NCBI Taxonomy" id="996558"/>
    <lineage>
        <taxon>Bacteria</taxon>
        <taxon>Bacillati</taxon>
        <taxon>Bacillota</taxon>
        <taxon>Bacilli</taxon>
        <taxon>Bacillales</taxon>
        <taxon>Bacillaceae</taxon>
        <taxon>Caldifermentibacillus</taxon>
    </lineage>
</organism>
<reference evidence="1 2" key="1">
    <citation type="submission" date="2024-03" db="EMBL/GenBank/DDBJ databases">
        <title>Bacilli Hybrid Assemblies.</title>
        <authorList>
            <person name="Kovac J."/>
        </authorList>
    </citation>
    <scope>NUCLEOTIDE SEQUENCE [LARGE SCALE GENOMIC DNA]</scope>
    <source>
        <strain evidence="1 2">FSL M8-0022</strain>
    </source>
</reference>
<protein>
    <submittedName>
        <fullName evidence="1">Uncharacterized protein</fullName>
    </submittedName>
</protein>
<gene>
    <name evidence="1" type="ORF">NST17_19575</name>
</gene>
<accession>A0ABU9K4X4</accession>
<dbReference type="Proteomes" id="UP001459714">
    <property type="component" value="Unassembled WGS sequence"/>
</dbReference>
<evidence type="ECO:0000313" key="2">
    <source>
        <dbReference type="Proteomes" id="UP001459714"/>
    </source>
</evidence>
<evidence type="ECO:0000313" key="1">
    <source>
        <dbReference type="EMBL" id="MEL3959356.1"/>
    </source>
</evidence>
<proteinExistence type="predicted"/>
<dbReference type="EMBL" id="JBBYAK010000002">
    <property type="protein sequence ID" value="MEL3959356.1"/>
    <property type="molecule type" value="Genomic_DNA"/>
</dbReference>
<keyword evidence="2" id="KW-1185">Reference proteome</keyword>
<dbReference type="RefSeq" id="WP_342020994.1">
    <property type="nucleotide sequence ID" value="NZ_JBBYAK010000002.1"/>
</dbReference>
<name>A0ABU9K4X4_9BACI</name>